<dbReference type="InterPro" id="IPR017740">
    <property type="entry name" value="TssA-like"/>
</dbReference>
<evidence type="ECO:0000313" key="2">
    <source>
        <dbReference type="EMBL" id="MDC0741319.1"/>
    </source>
</evidence>
<organism evidence="2 3">
    <name type="scientific">Polyangium mundeleinium</name>
    <dbReference type="NCBI Taxonomy" id="2995306"/>
    <lineage>
        <taxon>Bacteria</taxon>
        <taxon>Pseudomonadati</taxon>
        <taxon>Myxococcota</taxon>
        <taxon>Polyangia</taxon>
        <taxon>Polyangiales</taxon>
        <taxon>Polyangiaceae</taxon>
        <taxon>Polyangium</taxon>
    </lineage>
</organism>
<dbReference type="InterPro" id="IPR010657">
    <property type="entry name" value="ImpA_N"/>
</dbReference>
<feature type="domain" description="ImpA N-terminal" evidence="1">
    <location>
        <begin position="15"/>
        <end position="137"/>
    </location>
</feature>
<dbReference type="PANTHER" id="PTHR37951:SF1">
    <property type="entry name" value="TYPE VI SECRETION SYSTEM COMPONENT TSSA1"/>
    <property type="match status" value="1"/>
</dbReference>
<evidence type="ECO:0000259" key="1">
    <source>
        <dbReference type="Pfam" id="PF06812"/>
    </source>
</evidence>
<gene>
    <name evidence="2" type="primary">tssA</name>
    <name evidence="2" type="ORF">POL67_08185</name>
</gene>
<dbReference type="Pfam" id="PF06812">
    <property type="entry name" value="ImpA_N"/>
    <property type="match status" value="1"/>
</dbReference>
<accession>A0ABT5EHL6</accession>
<evidence type="ECO:0000313" key="3">
    <source>
        <dbReference type="Proteomes" id="UP001221411"/>
    </source>
</evidence>
<name>A0ABT5EHL6_9BACT</name>
<sequence length="362" mass="38661">MSTKAPLIDLETLLLPISEEAPCGSSLRYEGTYDRVREARREDDPSLPMGEWETKLKVADFALVDKLCQDALRKKSKDLQIAAWLVEAWLRRSRVKGLGQGLSLVAGLCERYWDGLFPALGDDADASARVALYEWMDDILSDRLRRTPFGDGDGAFSLLDWDLGGQAAPPDGDGEGARPTRESLLAKISLGGAATRWSEIALDAGTSIMAAEAAEAAIATHVPRPPTLRRVREVLGQIEVLARDAARINGESVPEASASAASPPPLGSAAAAAAAAAFTAPGGGGGGGGSFAIASRADAYYRLAEAAEYLMRTEPHSPVPYLVKRAVQWGNMSLAQLLYEFVGNPDDLVAIQRLLGMRGREE</sequence>
<protein>
    <submittedName>
        <fullName evidence="2">Type VI secretion system protein TssA</fullName>
    </submittedName>
</protein>
<proteinExistence type="predicted"/>
<dbReference type="RefSeq" id="WP_271916536.1">
    <property type="nucleotide sequence ID" value="NZ_JAQNDO010000001.1"/>
</dbReference>
<dbReference type="Proteomes" id="UP001221411">
    <property type="component" value="Unassembled WGS sequence"/>
</dbReference>
<dbReference type="PANTHER" id="PTHR37951">
    <property type="entry name" value="CYTOPLASMIC PROTEIN-RELATED"/>
    <property type="match status" value="1"/>
</dbReference>
<keyword evidence="3" id="KW-1185">Reference proteome</keyword>
<dbReference type="NCBIfam" id="TIGR03363">
    <property type="entry name" value="VI_chp_8"/>
    <property type="match status" value="1"/>
</dbReference>
<comment type="caution">
    <text evidence="2">The sequence shown here is derived from an EMBL/GenBank/DDBJ whole genome shotgun (WGS) entry which is preliminary data.</text>
</comment>
<dbReference type="EMBL" id="JAQNDO010000001">
    <property type="protein sequence ID" value="MDC0741319.1"/>
    <property type="molecule type" value="Genomic_DNA"/>
</dbReference>
<reference evidence="2 3" key="1">
    <citation type="submission" date="2022-11" db="EMBL/GenBank/DDBJ databases">
        <title>Minimal conservation of predation-associated metabolite biosynthetic gene clusters underscores biosynthetic potential of Myxococcota including descriptions for ten novel species: Archangium lansinium sp. nov., Myxococcus landrumus sp. nov., Nannocystis bai.</title>
        <authorList>
            <person name="Ahearne A."/>
            <person name="Stevens C."/>
            <person name="Dowd S."/>
        </authorList>
    </citation>
    <scope>NUCLEOTIDE SEQUENCE [LARGE SCALE GENOMIC DNA]</scope>
    <source>
        <strain evidence="2 3">RJM3</strain>
    </source>
</reference>